<proteinExistence type="predicted"/>
<evidence type="ECO:0000256" key="1">
    <source>
        <dbReference type="SAM" id="MobiDB-lite"/>
    </source>
</evidence>
<name>A0A8T0EPE6_ARGBR</name>
<organism evidence="2 3">
    <name type="scientific">Argiope bruennichi</name>
    <name type="common">Wasp spider</name>
    <name type="synonym">Aranea bruennichi</name>
    <dbReference type="NCBI Taxonomy" id="94029"/>
    <lineage>
        <taxon>Eukaryota</taxon>
        <taxon>Metazoa</taxon>
        <taxon>Ecdysozoa</taxon>
        <taxon>Arthropoda</taxon>
        <taxon>Chelicerata</taxon>
        <taxon>Arachnida</taxon>
        <taxon>Araneae</taxon>
        <taxon>Araneomorphae</taxon>
        <taxon>Entelegynae</taxon>
        <taxon>Araneoidea</taxon>
        <taxon>Araneidae</taxon>
        <taxon>Argiope</taxon>
    </lineage>
</organism>
<protein>
    <submittedName>
        <fullName evidence="2">Uncharacterized protein</fullName>
    </submittedName>
</protein>
<evidence type="ECO:0000313" key="2">
    <source>
        <dbReference type="EMBL" id="KAF8777783.1"/>
    </source>
</evidence>
<dbReference type="Proteomes" id="UP000807504">
    <property type="component" value="Unassembled WGS sequence"/>
</dbReference>
<keyword evidence="3" id="KW-1185">Reference proteome</keyword>
<reference evidence="2" key="2">
    <citation type="submission" date="2020-06" db="EMBL/GenBank/DDBJ databases">
        <authorList>
            <person name="Sheffer M."/>
        </authorList>
    </citation>
    <scope>NUCLEOTIDE SEQUENCE</scope>
</reference>
<evidence type="ECO:0000313" key="3">
    <source>
        <dbReference type="Proteomes" id="UP000807504"/>
    </source>
</evidence>
<gene>
    <name evidence="2" type="ORF">HNY73_014589</name>
</gene>
<sequence length="138" mass="15037">MGIEMSNDWRESEKNKRTKDSFSERRKEEKKMLLKGEAPQLGAKPSGAGVNKHPSSHSSPARTCLHPRRCGMPHGKWIQFARFSEGASSMVRIPGFHPGGPGSIPGMGSVRFHGVMVSTLDFESSDPSSNLGGTLFLI</sequence>
<reference evidence="2" key="1">
    <citation type="journal article" date="2020" name="bioRxiv">
        <title>Chromosome-level reference genome of the European wasp spider Argiope bruennichi: a resource for studies on range expansion and evolutionary adaptation.</title>
        <authorList>
            <person name="Sheffer M.M."/>
            <person name="Hoppe A."/>
            <person name="Krehenwinkel H."/>
            <person name="Uhl G."/>
            <person name="Kuss A.W."/>
            <person name="Jensen L."/>
            <person name="Jensen C."/>
            <person name="Gillespie R.G."/>
            <person name="Hoff K.J."/>
            <person name="Prost S."/>
        </authorList>
    </citation>
    <scope>NUCLEOTIDE SEQUENCE</scope>
</reference>
<feature type="region of interest" description="Disordered" evidence="1">
    <location>
        <begin position="1"/>
        <end position="68"/>
    </location>
</feature>
<accession>A0A8T0EPE6</accession>
<feature type="compositionally biased region" description="Basic and acidic residues" evidence="1">
    <location>
        <begin position="7"/>
        <end position="34"/>
    </location>
</feature>
<dbReference type="AlphaFoldDB" id="A0A8T0EPE6"/>
<dbReference type="EMBL" id="JABXBU010002072">
    <property type="protein sequence ID" value="KAF8777783.1"/>
    <property type="molecule type" value="Genomic_DNA"/>
</dbReference>
<comment type="caution">
    <text evidence="2">The sequence shown here is derived from an EMBL/GenBank/DDBJ whole genome shotgun (WGS) entry which is preliminary data.</text>
</comment>